<dbReference type="Proteomes" id="UP001281147">
    <property type="component" value="Unassembled WGS sequence"/>
</dbReference>
<evidence type="ECO:0000313" key="2">
    <source>
        <dbReference type="Proteomes" id="UP001281147"/>
    </source>
</evidence>
<gene>
    <name evidence="1" type="ORF">LTR37_018715</name>
</gene>
<proteinExistence type="predicted"/>
<dbReference type="EMBL" id="JAUTXU010000268">
    <property type="protein sequence ID" value="KAK3691309.1"/>
    <property type="molecule type" value="Genomic_DNA"/>
</dbReference>
<organism evidence="1 2">
    <name type="scientific">Vermiconidia calcicola</name>
    <dbReference type="NCBI Taxonomy" id="1690605"/>
    <lineage>
        <taxon>Eukaryota</taxon>
        <taxon>Fungi</taxon>
        <taxon>Dikarya</taxon>
        <taxon>Ascomycota</taxon>
        <taxon>Pezizomycotina</taxon>
        <taxon>Dothideomycetes</taxon>
        <taxon>Dothideomycetidae</taxon>
        <taxon>Mycosphaerellales</taxon>
        <taxon>Extremaceae</taxon>
        <taxon>Vermiconidia</taxon>
    </lineage>
</organism>
<evidence type="ECO:0000313" key="1">
    <source>
        <dbReference type="EMBL" id="KAK3691309.1"/>
    </source>
</evidence>
<keyword evidence="2" id="KW-1185">Reference proteome</keyword>
<protein>
    <submittedName>
        <fullName evidence="1">Uncharacterized protein</fullName>
    </submittedName>
</protein>
<accession>A0ACC3MGG7</accession>
<name>A0ACC3MGG7_9PEZI</name>
<reference evidence="1" key="1">
    <citation type="submission" date="2023-07" db="EMBL/GenBank/DDBJ databases">
        <title>Black Yeasts Isolated from many extreme environments.</title>
        <authorList>
            <person name="Coleine C."/>
            <person name="Stajich J.E."/>
            <person name="Selbmann L."/>
        </authorList>
    </citation>
    <scope>NUCLEOTIDE SEQUENCE</scope>
    <source>
        <strain evidence="1">CCFEE 5714</strain>
    </source>
</reference>
<sequence length="249" mass="27462">MQFQLLSKQHRYRLVGNGSPRKEHARSIEQHSQERGILIDNPPCSLGDRNLAQRPDISKDIALPQHEQQSLEHKEVQPNSILLPVVEANEARALVLEPQNNIPEQDKPQTPRETPSEAHRVVRPAAHGSSHAGESVGQVHTGTMEAELVRDSAATSNAVGVEPPQDHSKPTTFNSALSNPEVAKDLNLDSADSATQGDEDLRLGKLVRRFWELRELQKGAEAEVAERSLKIEKATDSLDGGSQRSEELM</sequence>
<comment type="caution">
    <text evidence="1">The sequence shown here is derived from an EMBL/GenBank/DDBJ whole genome shotgun (WGS) entry which is preliminary data.</text>
</comment>